<evidence type="ECO:0000256" key="5">
    <source>
        <dbReference type="ARBA" id="ARBA00022989"/>
    </source>
</evidence>
<dbReference type="PANTHER" id="PTHR43840:SF15">
    <property type="entry name" value="MITOCHONDRIAL METAL TRANSPORTER 1-RELATED"/>
    <property type="match status" value="1"/>
</dbReference>
<feature type="domain" description="Cation efflux protein transmembrane" evidence="8">
    <location>
        <begin position="24"/>
        <end position="220"/>
    </location>
</feature>
<evidence type="ECO:0000259" key="9">
    <source>
        <dbReference type="Pfam" id="PF16916"/>
    </source>
</evidence>
<accession>A0A9D9NS05</accession>
<dbReference type="GO" id="GO:0016020">
    <property type="term" value="C:membrane"/>
    <property type="evidence" value="ECO:0007669"/>
    <property type="project" value="UniProtKB-SubCell"/>
</dbReference>
<dbReference type="Pfam" id="PF01545">
    <property type="entry name" value="Cation_efflux"/>
    <property type="match status" value="1"/>
</dbReference>
<dbReference type="SUPFAM" id="SSF161111">
    <property type="entry name" value="Cation efflux protein transmembrane domain-like"/>
    <property type="match status" value="1"/>
</dbReference>
<organism evidence="10 11">
    <name type="scientific">Candidatus Cryptobacteroides excrementavium</name>
    <dbReference type="NCBI Taxonomy" id="2840759"/>
    <lineage>
        <taxon>Bacteria</taxon>
        <taxon>Pseudomonadati</taxon>
        <taxon>Bacteroidota</taxon>
        <taxon>Bacteroidia</taxon>
        <taxon>Bacteroidales</taxon>
        <taxon>Candidatus Cryptobacteroides</taxon>
    </lineage>
</organism>
<dbReference type="EMBL" id="JADILX010000088">
    <property type="protein sequence ID" value="MBO8485931.1"/>
    <property type="molecule type" value="Genomic_DNA"/>
</dbReference>
<sequence>MTGNNNFTAEQRKRKIETVTLQGSAVNLLLSAGKILAGVFGRSAAMLADGVHSLSDLLSDIIVLVFVRISSRKMDNGHEYGHGKFETLATLIVSLILLVVGAGFLASGIRSIVSVISGETIPSPGYVALAAAVVSIISKEWLYRYTVRVGKAVDSPVMVANAWHHRSDALSSIASLVGIGGAIFLGDRWTILDPLASCCISIAIIIVSVKMAGPALNELLDSSLPEDMENDILDTVSAVAGVRNVHGLKTRRNGRSVIIEAHIVVDPSIPVVQAHRIATAAEHALRGKYGPDTQISLHMEPDINAE</sequence>
<dbReference type="Gene3D" id="3.30.70.1350">
    <property type="entry name" value="Cation efflux protein, cytoplasmic domain"/>
    <property type="match status" value="1"/>
</dbReference>
<comment type="subcellular location">
    <subcellularLocation>
        <location evidence="1">Membrane</location>
        <topology evidence="1">Multi-pass membrane protein</topology>
    </subcellularLocation>
</comment>
<gene>
    <name evidence="10" type="ORF">IAB78_05860</name>
</gene>
<dbReference type="InterPro" id="IPR036837">
    <property type="entry name" value="Cation_efflux_CTD_sf"/>
</dbReference>
<dbReference type="GO" id="GO:0008324">
    <property type="term" value="F:monoatomic cation transmembrane transporter activity"/>
    <property type="evidence" value="ECO:0007669"/>
    <property type="project" value="InterPro"/>
</dbReference>
<keyword evidence="6 7" id="KW-0472">Membrane</keyword>
<evidence type="ECO:0000256" key="7">
    <source>
        <dbReference type="SAM" id="Phobius"/>
    </source>
</evidence>
<feature type="transmembrane region" description="Helical" evidence="7">
    <location>
        <begin position="88"/>
        <end position="113"/>
    </location>
</feature>
<dbReference type="InterPro" id="IPR050291">
    <property type="entry name" value="CDF_Transporter"/>
</dbReference>
<feature type="transmembrane region" description="Helical" evidence="7">
    <location>
        <begin position="21"/>
        <end position="40"/>
    </location>
</feature>
<keyword evidence="5 7" id="KW-1133">Transmembrane helix</keyword>
<reference evidence="10" key="1">
    <citation type="submission" date="2020-10" db="EMBL/GenBank/DDBJ databases">
        <authorList>
            <person name="Gilroy R."/>
        </authorList>
    </citation>
    <scope>NUCLEOTIDE SEQUENCE</scope>
    <source>
        <strain evidence="10">B2-16538</strain>
    </source>
</reference>
<comment type="caution">
    <text evidence="10">The sequence shown here is derived from an EMBL/GenBank/DDBJ whole genome shotgun (WGS) entry which is preliminary data.</text>
</comment>
<proteinExistence type="inferred from homology"/>
<dbReference type="SUPFAM" id="SSF160240">
    <property type="entry name" value="Cation efflux protein cytoplasmic domain-like"/>
    <property type="match status" value="1"/>
</dbReference>
<dbReference type="InterPro" id="IPR027470">
    <property type="entry name" value="Cation_efflux_CTD"/>
</dbReference>
<evidence type="ECO:0000256" key="4">
    <source>
        <dbReference type="ARBA" id="ARBA00022692"/>
    </source>
</evidence>
<dbReference type="Pfam" id="PF16916">
    <property type="entry name" value="ZT_dimer"/>
    <property type="match status" value="1"/>
</dbReference>
<dbReference type="Gene3D" id="1.20.1510.10">
    <property type="entry name" value="Cation efflux protein transmembrane domain"/>
    <property type="match status" value="1"/>
</dbReference>
<evidence type="ECO:0000313" key="11">
    <source>
        <dbReference type="Proteomes" id="UP000823750"/>
    </source>
</evidence>
<dbReference type="Proteomes" id="UP000823750">
    <property type="component" value="Unassembled WGS sequence"/>
</dbReference>
<name>A0A9D9NS05_9BACT</name>
<feature type="transmembrane region" description="Helical" evidence="7">
    <location>
        <begin position="46"/>
        <end position="67"/>
    </location>
</feature>
<evidence type="ECO:0000256" key="1">
    <source>
        <dbReference type="ARBA" id="ARBA00004141"/>
    </source>
</evidence>
<evidence type="ECO:0000256" key="2">
    <source>
        <dbReference type="ARBA" id="ARBA00008114"/>
    </source>
</evidence>
<evidence type="ECO:0000256" key="6">
    <source>
        <dbReference type="ARBA" id="ARBA00023136"/>
    </source>
</evidence>
<dbReference type="AlphaFoldDB" id="A0A9D9NS05"/>
<dbReference type="InterPro" id="IPR058533">
    <property type="entry name" value="Cation_efflux_TM"/>
</dbReference>
<protein>
    <submittedName>
        <fullName evidence="10">Cation transporter</fullName>
    </submittedName>
</protein>
<comment type="similarity">
    <text evidence="2">Belongs to the cation diffusion facilitator (CDF) transporter (TC 2.A.4) family.</text>
</comment>
<feature type="domain" description="Cation efflux protein cytoplasmic" evidence="9">
    <location>
        <begin position="224"/>
        <end position="301"/>
    </location>
</feature>
<evidence type="ECO:0000259" key="8">
    <source>
        <dbReference type="Pfam" id="PF01545"/>
    </source>
</evidence>
<keyword evidence="4 7" id="KW-0812">Transmembrane</keyword>
<dbReference type="InterPro" id="IPR027469">
    <property type="entry name" value="Cation_efflux_TMD_sf"/>
</dbReference>
<feature type="transmembrane region" description="Helical" evidence="7">
    <location>
        <begin position="125"/>
        <end position="142"/>
    </location>
</feature>
<dbReference type="InterPro" id="IPR002524">
    <property type="entry name" value="Cation_efflux"/>
</dbReference>
<dbReference type="FunFam" id="1.20.1510.10:FF:000006">
    <property type="entry name" value="Divalent cation efflux transporter"/>
    <property type="match status" value="1"/>
</dbReference>
<reference evidence="10" key="2">
    <citation type="journal article" date="2021" name="PeerJ">
        <title>Extensive microbial diversity within the chicken gut microbiome revealed by metagenomics and culture.</title>
        <authorList>
            <person name="Gilroy R."/>
            <person name="Ravi A."/>
            <person name="Getino M."/>
            <person name="Pursley I."/>
            <person name="Horton D.L."/>
            <person name="Alikhan N.F."/>
            <person name="Baker D."/>
            <person name="Gharbi K."/>
            <person name="Hall N."/>
            <person name="Watson M."/>
            <person name="Adriaenssens E.M."/>
            <person name="Foster-Nyarko E."/>
            <person name="Jarju S."/>
            <person name="Secka A."/>
            <person name="Antonio M."/>
            <person name="Oren A."/>
            <person name="Chaudhuri R.R."/>
            <person name="La Ragione R."/>
            <person name="Hildebrand F."/>
            <person name="Pallen M.J."/>
        </authorList>
    </citation>
    <scope>NUCLEOTIDE SEQUENCE</scope>
    <source>
        <strain evidence="10">B2-16538</strain>
    </source>
</reference>
<dbReference type="PANTHER" id="PTHR43840">
    <property type="entry name" value="MITOCHONDRIAL METAL TRANSPORTER 1-RELATED"/>
    <property type="match status" value="1"/>
</dbReference>
<keyword evidence="3" id="KW-0813">Transport</keyword>
<evidence type="ECO:0000313" key="10">
    <source>
        <dbReference type="EMBL" id="MBO8485931.1"/>
    </source>
</evidence>
<evidence type="ECO:0000256" key="3">
    <source>
        <dbReference type="ARBA" id="ARBA00022448"/>
    </source>
</evidence>
<dbReference type="NCBIfam" id="TIGR01297">
    <property type="entry name" value="CDF"/>
    <property type="match status" value="1"/>
</dbReference>